<comment type="caution">
    <text evidence="1">The sequence shown here is derived from an EMBL/GenBank/DDBJ whole genome shotgun (WGS) entry which is preliminary data.</text>
</comment>
<feature type="non-terminal residue" evidence="1">
    <location>
        <position position="1"/>
    </location>
</feature>
<evidence type="ECO:0000313" key="1">
    <source>
        <dbReference type="EMBL" id="CAL4160509.1"/>
    </source>
</evidence>
<dbReference type="InterPro" id="IPR032063">
    <property type="entry name" value="MavL-like"/>
</dbReference>
<gene>
    <name evidence="1" type="ORF">MNOR_LOCUS32494</name>
</gene>
<keyword evidence="2" id="KW-1185">Reference proteome</keyword>
<dbReference type="EMBL" id="CAXKWB010044352">
    <property type="protein sequence ID" value="CAL4160509.1"/>
    <property type="molecule type" value="Genomic_DNA"/>
</dbReference>
<name>A0AAV2S7S5_MEGNR</name>
<dbReference type="Proteomes" id="UP001497623">
    <property type="component" value="Unassembled WGS sequence"/>
</dbReference>
<evidence type="ECO:0000313" key="2">
    <source>
        <dbReference type="Proteomes" id="UP001497623"/>
    </source>
</evidence>
<sequence length="101" mass="10791">IRFSKRALHAPVPEGTLLVDSYACDSNALPGNGYWLNMLSSNGDGAAACSSGVTELHNSYVNTSAVCGSNLNVLAPNGKIDHISDYARIYLQHYDKESSSK</sequence>
<organism evidence="1 2">
    <name type="scientific">Meganyctiphanes norvegica</name>
    <name type="common">Northern krill</name>
    <name type="synonym">Thysanopoda norvegica</name>
    <dbReference type="NCBI Taxonomy" id="48144"/>
    <lineage>
        <taxon>Eukaryota</taxon>
        <taxon>Metazoa</taxon>
        <taxon>Ecdysozoa</taxon>
        <taxon>Arthropoda</taxon>
        <taxon>Crustacea</taxon>
        <taxon>Multicrustacea</taxon>
        <taxon>Malacostraca</taxon>
        <taxon>Eumalacostraca</taxon>
        <taxon>Eucarida</taxon>
        <taxon>Euphausiacea</taxon>
        <taxon>Euphausiidae</taxon>
        <taxon>Meganyctiphanes</taxon>
    </lineage>
</organism>
<proteinExistence type="predicted"/>
<dbReference type="Pfam" id="PF16062">
    <property type="entry name" value="MavL-like"/>
    <property type="match status" value="1"/>
</dbReference>
<accession>A0AAV2S7S5</accession>
<protein>
    <submittedName>
        <fullName evidence="1">Uncharacterized protein</fullName>
    </submittedName>
</protein>
<dbReference type="AlphaFoldDB" id="A0AAV2S7S5"/>
<reference evidence="1 2" key="1">
    <citation type="submission" date="2024-05" db="EMBL/GenBank/DDBJ databases">
        <authorList>
            <person name="Wallberg A."/>
        </authorList>
    </citation>
    <scope>NUCLEOTIDE SEQUENCE [LARGE SCALE GENOMIC DNA]</scope>
</reference>